<evidence type="ECO:0000256" key="1">
    <source>
        <dbReference type="ARBA" id="ARBA00001933"/>
    </source>
</evidence>
<dbReference type="Proteomes" id="UP001153069">
    <property type="component" value="Unassembled WGS sequence"/>
</dbReference>
<dbReference type="SUPFAM" id="SSF51419">
    <property type="entry name" value="PLP-binding barrel"/>
    <property type="match status" value="1"/>
</dbReference>
<evidence type="ECO:0000259" key="10">
    <source>
        <dbReference type="Pfam" id="PF02784"/>
    </source>
</evidence>
<sequence>MTTTIMKQPDSRSRSSSFADLDEVQASGILEDIVRENNVLLGGSSIGKGFKKAARAYLKQQQLEVVEDAFYVVDLGVLVSQVYQWRKYFSRVEPFYAVKCNPDPVMVKTLALLGCNFDCASQQEIAIVQQCAKELHMRPEIIYANPCKARKHLQYAVQHGVTLVTLDNVQEVHKCAAVSHKIELVVRIVTDDRGAQCRLSSKYGAPQARWRNLLQAAAQAGLKVRGVSFHVGSGCRDASRYFAALEDARALFDLAATEFGMQFDLLDIGGGFPGETHSTWNPEVLDEHDDDDDDCDKEGLEPQQQQDNDDKNSTTENAPYMFFNEIAETVAPMIDALFPSHVRVIAEPGRYFTAAAATLVTSVIGARSNEIDHQQFTPEPVPDVQTSHKIFERSREDEHALVRRRRNKSVDTADSVEDGKVWETLTEELNHYAQVFTMQNLVTQETDAYNDGLDLYHEDFDTAADLLGVPDKIQMRSVVHSVEGMNKAIALDTQGEETIISLAAAGEAAVSGMVLQAVADSAPLQDDYAYYVNDGVYGAFNNLMFDHATIGDWLYFQNMGSYTMAAASSFNGFEPTEKMYVCSVQPEYFEELIAGPEQQPQQVEVAATKKGNDNLTEAEVVQEEEKKEEELLVVR</sequence>
<evidence type="ECO:0000256" key="2">
    <source>
        <dbReference type="ARBA" id="ARBA00008872"/>
    </source>
</evidence>
<dbReference type="EMBL" id="CAICTM010000786">
    <property type="protein sequence ID" value="CAB9516488.1"/>
    <property type="molecule type" value="Genomic_DNA"/>
</dbReference>
<evidence type="ECO:0000313" key="12">
    <source>
        <dbReference type="Proteomes" id="UP001153069"/>
    </source>
</evidence>
<evidence type="ECO:0000256" key="4">
    <source>
        <dbReference type="ARBA" id="ARBA00023239"/>
    </source>
</evidence>
<comment type="caution">
    <text evidence="11">The sequence shown here is derived from an EMBL/GenBank/DDBJ whole genome shotgun (WGS) entry which is preliminary data.</text>
</comment>
<dbReference type="PROSITE" id="PS00878">
    <property type="entry name" value="ODR_DC_2_1"/>
    <property type="match status" value="1"/>
</dbReference>
<evidence type="ECO:0000256" key="9">
    <source>
        <dbReference type="SAM" id="MobiDB-lite"/>
    </source>
</evidence>
<feature type="compositionally biased region" description="Basic and acidic residues" evidence="9">
    <location>
        <begin position="623"/>
        <end position="635"/>
    </location>
</feature>
<keyword evidence="12" id="KW-1185">Reference proteome</keyword>
<comment type="catalytic activity">
    <reaction evidence="8">
        <text>L-ornithine + H(+) = putrescine + CO2</text>
        <dbReference type="Rhea" id="RHEA:22964"/>
        <dbReference type="ChEBI" id="CHEBI:15378"/>
        <dbReference type="ChEBI" id="CHEBI:16526"/>
        <dbReference type="ChEBI" id="CHEBI:46911"/>
        <dbReference type="ChEBI" id="CHEBI:326268"/>
        <dbReference type="EC" id="4.1.1.17"/>
    </reaction>
</comment>
<dbReference type="GO" id="GO:0033387">
    <property type="term" value="P:putrescine biosynthetic process from arginine, via ornithine"/>
    <property type="evidence" value="ECO:0007669"/>
    <property type="project" value="TreeGrafter"/>
</dbReference>
<dbReference type="CDD" id="cd00622">
    <property type="entry name" value="PLPDE_III_ODC"/>
    <property type="match status" value="1"/>
</dbReference>
<dbReference type="OrthoDB" id="5034579at2759"/>
<comment type="pathway">
    <text evidence="5">Amine and polyamine biosynthesis; putrescine biosynthesis via L-ornithine pathway; putrescine from L-ornithine: step 1/1.</text>
</comment>
<dbReference type="PRINTS" id="PR01182">
    <property type="entry name" value="ORNDCRBXLASE"/>
</dbReference>
<feature type="domain" description="Orn/DAP/Arg decarboxylase 2 N-terminal" evidence="10">
    <location>
        <begin position="78"/>
        <end position="278"/>
    </location>
</feature>
<dbReference type="GO" id="GO:0004586">
    <property type="term" value="F:ornithine decarboxylase activity"/>
    <property type="evidence" value="ECO:0007669"/>
    <property type="project" value="UniProtKB-EC"/>
</dbReference>
<name>A0A9N8HII4_9STRA</name>
<evidence type="ECO:0000256" key="5">
    <source>
        <dbReference type="ARBA" id="ARBA00034115"/>
    </source>
</evidence>
<dbReference type="PANTHER" id="PTHR11482:SF6">
    <property type="entry name" value="ORNITHINE DECARBOXYLASE 1-RELATED"/>
    <property type="match status" value="1"/>
</dbReference>
<dbReference type="InterPro" id="IPR029066">
    <property type="entry name" value="PLP-binding_barrel"/>
</dbReference>
<keyword evidence="3" id="KW-0663">Pyridoxal phosphate</keyword>
<evidence type="ECO:0000313" key="11">
    <source>
        <dbReference type="EMBL" id="CAB9516488.1"/>
    </source>
</evidence>
<dbReference type="Gene3D" id="3.20.20.10">
    <property type="entry name" value="Alanine racemase"/>
    <property type="match status" value="1"/>
</dbReference>
<evidence type="ECO:0000256" key="3">
    <source>
        <dbReference type="ARBA" id="ARBA00022898"/>
    </source>
</evidence>
<keyword evidence="4" id="KW-0456">Lyase</keyword>
<dbReference type="Gene3D" id="2.40.37.10">
    <property type="entry name" value="Lyase, Ornithine Decarboxylase, Chain A, domain 1"/>
    <property type="match status" value="2"/>
</dbReference>
<protein>
    <recommendedName>
        <fullName evidence="6">ornithine decarboxylase</fullName>
        <ecNumber evidence="6">4.1.1.17</ecNumber>
    </recommendedName>
</protein>
<comment type="similarity">
    <text evidence="2">Belongs to the Orn/Lys/Arg decarboxylase class-II family.</text>
</comment>
<feature type="compositionally biased region" description="Acidic residues" evidence="9">
    <location>
        <begin position="284"/>
        <end position="296"/>
    </location>
</feature>
<comment type="cofactor">
    <cofactor evidence="1">
        <name>pyridoxal 5'-phosphate</name>
        <dbReference type="ChEBI" id="CHEBI:597326"/>
    </cofactor>
</comment>
<dbReference type="InterPro" id="IPR022644">
    <property type="entry name" value="De-COase2_N"/>
</dbReference>
<dbReference type="InterPro" id="IPR009006">
    <property type="entry name" value="Ala_racemase/Decarboxylase_C"/>
</dbReference>
<organism evidence="11 12">
    <name type="scientific">Seminavis robusta</name>
    <dbReference type="NCBI Taxonomy" id="568900"/>
    <lineage>
        <taxon>Eukaryota</taxon>
        <taxon>Sar</taxon>
        <taxon>Stramenopiles</taxon>
        <taxon>Ochrophyta</taxon>
        <taxon>Bacillariophyta</taxon>
        <taxon>Bacillariophyceae</taxon>
        <taxon>Bacillariophycidae</taxon>
        <taxon>Naviculales</taxon>
        <taxon>Naviculaceae</taxon>
        <taxon>Seminavis</taxon>
    </lineage>
</organism>
<dbReference type="AlphaFoldDB" id="A0A9N8HII4"/>
<dbReference type="PRINTS" id="PR01179">
    <property type="entry name" value="ODADCRBXLASE"/>
</dbReference>
<feature type="region of interest" description="Disordered" evidence="9">
    <location>
        <begin position="615"/>
        <end position="635"/>
    </location>
</feature>
<reference evidence="11" key="1">
    <citation type="submission" date="2020-06" db="EMBL/GenBank/DDBJ databases">
        <authorList>
            <consortium name="Plant Systems Biology data submission"/>
        </authorList>
    </citation>
    <scope>NUCLEOTIDE SEQUENCE</scope>
    <source>
        <strain evidence="11">D6</strain>
    </source>
</reference>
<dbReference type="InterPro" id="IPR002433">
    <property type="entry name" value="Orn_de-COase"/>
</dbReference>
<dbReference type="GO" id="GO:0005737">
    <property type="term" value="C:cytoplasm"/>
    <property type="evidence" value="ECO:0007669"/>
    <property type="project" value="TreeGrafter"/>
</dbReference>
<dbReference type="InterPro" id="IPR022653">
    <property type="entry name" value="De-COase2_pyr-phos_BS"/>
</dbReference>
<evidence type="ECO:0000256" key="8">
    <source>
        <dbReference type="ARBA" id="ARBA00049127"/>
    </source>
</evidence>
<dbReference type="PANTHER" id="PTHR11482">
    <property type="entry name" value="ARGININE/DIAMINOPIMELATE/ORNITHINE DECARBOXYLASE"/>
    <property type="match status" value="1"/>
</dbReference>
<evidence type="ECO:0000256" key="6">
    <source>
        <dbReference type="ARBA" id="ARBA00034138"/>
    </source>
</evidence>
<comment type="subunit">
    <text evidence="7">Homodimer. Only the dimer is catalytically active, as the active sites are constructed of residues from both monomers.</text>
</comment>
<dbReference type="InterPro" id="IPR000183">
    <property type="entry name" value="Orn/DAP/Arg_de-COase"/>
</dbReference>
<dbReference type="Pfam" id="PF02784">
    <property type="entry name" value="Orn_Arg_deC_N"/>
    <property type="match status" value="1"/>
</dbReference>
<accession>A0A9N8HII4</accession>
<dbReference type="SUPFAM" id="SSF50621">
    <property type="entry name" value="Alanine racemase C-terminal domain-like"/>
    <property type="match status" value="1"/>
</dbReference>
<evidence type="ECO:0000256" key="7">
    <source>
        <dbReference type="ARBA" id="ARBA00046672"/>
    </source>
</evidence>
<gene>
    <name evidence="11" type="ORF">SEMRO_787_G202310.1</name>
</gene>
<feature type="region of interest" description="Disordered" evidence="9">
    <location>
        <begin position="277"/>
        <end position="316"/>
    </location>
</feature>
<proteinExistence type="inferred from homology"/>
<dbReference type="EC" id="4.1.1.17" evidence="6"/>
<dbReference type="FunFam" id="3.20.20.10:FF:000005">
    <property type="entry name" value="Ornithine decarboxylase"/>
    <property type="match status" value="1"/>
</dbReference>